<accession>A0A251MVV8</accession>
<dbReference type="EMBL" id="CM007658">
    <property type="protein sequence ID" value="ONH90419.1"/>
    <property type="molecule type" value="Genomic_DNA"/>
</dbReference>
<organism evidence="4 5">
    <name type="scientific">Prunus persica</name>
    <name type="common">Peach</name>
    <name type="synonym">Amygdalus persica</name>
    <dbReference type="NCBI Taxonomy" id="3760"/>
    <lineage>
        <taxon>Eukaryota</taxon>
        <taxon>Viridiplantae</taxon>
        <taxon>Streptophyta</taxon>
        <taxon>Embryophyta</taxon>
        <taxon>Tracheophyta</taxon>
        <taxon>Spermatophyta</taxon>
        <taxon>Magnoliopsida</taxon>
        <taxon>eudicotyledons</taxon>
        <taxon>Gunneridae</taxon>
        <taxon>Pentapetalae</taxon>
        <taxon>rosids</taxon>
        <taxon>fabids</taxon>
        <taxon>Rosales</taxon>
        <taxon>Rosaceae</taxon>
        <taxon>Amygdaloideae</taxon>
        <taxon>Amygdaleae</taxon>
        <taxon>Prunus</taxon>
    </lineage>
</organism>
<evidence type="ECO:0000259" key="2">
    <source>
        <dbReference type="Pfam" id="PF05003"/>
    </source>
</evidence>
<dbReference type="PANTHER" id="PTHR31730:SF32">
    <property type="entry name" value="PROTEIN PSK SIMULATOR 1"/>
    <property type="match status" value="1"/>
</dbReference>
<dbReference type="GO" id="GO:0045927">
    <property type="term" value="P:positive regulation of growth"/>
    <property type="evidence" value="ECO:0007669"/>
    <property type="project" value="InterPro"/>
</dbReference>
<evidence type="ECO:0000313" key="5">
    <source>
        <dbReference type="Proteomes" id="UP000006882"/>
    </source>
</evidence>
<protein>
    <recommendedName>
        <fullName evidence="6">DUF668 domain-containing protein</fullName>
    </recommendedName>
</protein>
<evidence type="ECO:0008006" key="6">
    <source>
        <dbReference type="Google" id="ProtNLM"/>
    </source>
</evidence>
<dbReference type="Pfam" id="PF05003">
    <property type="entry name" value="DUF668"/>
    <property type="match status" value="1"/>
</dbReference>
<dbReference type="InterPro" id="IPR007700">
    <property type="entry name" value="DUF668"/>
</dbReference>
<reference evidence="4" key="2">
    <citation type="submission" date="2016-12" db="EMBL/GenBank/DDBJ databases">
        <title>WGS assembly of Prunus persica.</title>
        <authorList>
            <person name="Verde I."/>
            <person name="Jenkins J."/>
            <person name="Dondini L."/>
            <person name="Micali S."/>
            <person name="Pagliarani G."/>
            <person name="Vendramin E."/>
            <person name="Paris R."/>
            <person name="Aramini V."/>
            <person name="Gazza L."/>
            <person name="Rossini L."/>
            <person name="Bassi D."/>
            <person name="Troggio M."/>
            <person name="Shu S."/>
            <person name="Grimwood J.H."/>
            <person name="Tartarini S."/>
            <person name="Dettori M.T."/>
            <person name="Schmutz J."/>
        </authorList>
    </citation>
    <scope>NUCLEOTIDE SEQUENCE</scope>
</reference>
<dbReference type="Pfam" id="PF11961">
    <property type="entry name" value="DUF3475"/>
    <property type="match status" value="1"/>
</dbReference>
<dbReference type="InterPro" id="IPR021864">
    <property type="entry name" value="DUF3475"/>
</dbReference>
<dbReference type="PANTHER" id="PTHR31730">
    <property type="entry name" value="OS01G0873900 PROTEIN"/>
    <property type="match status" value="1"/>
</dbReference>
<evidence type="ECO:0000256" key="1">
    <source>
        <dbReference type="SAM" id="MobiDB-lite"/>
    </source>
</evidence>
<feature type="domain" description="DUF3475" evidence="3">
    <location>
        <begin position="106"/>
        <end position="162"/>
    </location>
</feature>
<dbReference type="EMBL" id="CM007658">
    <property type="protein sequence ID" value="ONH90418.1"/>
    <property type="molecule type" value="Genomic_DNA"/>
</dbReference>
<dbReference type="Gramene" id="ONH90418">
    <property type="protein sequence ID" value="ONH90418"/>
    <property type="gene ID" value="PRUPE_8G052600"/>
</dbReference>
<reference evidence="4 5" key="1">
    <citation type="journal article" date="2013" name="Nat. Genet.">
        <title>The high-quality draft genome of peach (Prunus persica) identifies unique patterns of genetic diversity, domestication and genome evolution.</title>
        <authorList>
            <consortium name="International Peach Genome Initiative"/>
            <person name="Verde I."/>
            <person name="Abbott A.G."/>
            <person name="Scalabrin S."/>
            <person name="Jung S."/>
            <person name="Shu S."/>
            <person name="Marroni F."/>
            <person name="Zhebentyayeva T."/>
            <person name="Dettori M.T."/>
            <person name="Grimwood J."/>
            <person name="Cattonaro F."/>
            <person name="Zuccolo A."/>
            <person name="Rossini L."/>
            <person name="Jenkins J."/>
            <person name="Vendramin E."/>
            <person name="Meisel L.A."/>
            <person name="Decroocq V."/>
            <person name="Sosinski B."/>
            <person name="Prochnik S."/>
            <person name="Mitros T."/>
            <person name="Policriti A."/>
            <person name="Cipriani G."/>
            <person name="Dondini L."/>
            <person name="Ficklin S."/>
            <person name="Goodstein D.M."/>
            <person name="Xuan P."/>
            <person name="Del Fabbro C."/>
            <person name="Aramini V."/>
            <person name="Copetti D."/>
            <person name="Gonzalez S."/>
            <person name="Horner D.S."/>
            <person name="Falchi R."/>
            <person name="Lucas S."/>
            <person name="Mica E."/>
            <person name="Maldonado J."/>
            <person name="Lazzari B."/>
            <person name="Bielenberg D."/>
            <person name="Pirona R."/>
            <person name="Miculan M."/>
            <person name="Barakat A."/>
            <person name="Testolin R."/>
            <person name="Stella A."/>
            <person name="Tartarini S."/>
            <person name="Tonutti P."/>
            <person name="Arus P."/>
            <person name="Orellana A."/>
            <person name="Wells C."/>
            <person name="Main D."/>
            <person name="Vizzotto G."/>
            <person name="Silva H."/>
            <person name="Salamini F."/>
            <person name="Schmutz J."/>
            <person name="Morgante M."/>
            <person name="Rokhsar D.S."/>
        </authorList>
    </citation>
    <scope>NUCLEOTIDE SEQUENCE [LARGE SCALE GENOMIC DNA]</scope>
    <source>
        <strain evidence="5">cv. Nemared</strain>
    </source>
</reference>
<keyword evidence="5" id="KW-1185">Reference proteome</keyword>
<proteinExistence type="predicted"/>
<name>A0A251MVV8_PRUPE</name>
<dbReference type="EMBL" id="CM007658">
    <property type="protein sequence ID" value="ONH90417.1"/>
    <property type="molecule type" value="Genomic_DNA"/>
</dbReference>
<feature type="region of interest" description="Disordered" evidence="1">
    <location>
        <begin position="499"/>
        <end position="518"/>
    </location>
</feature>
<dbReference type="Proteomes" id="UP000006882">
    <property type="component" value="Chromosome G8"/>
</dbReference>
<feature type="domain" description="DUF668" evidence="2">
    <location>
        <begin position="294"/>
        <end position="376"/>
    </location>
</feature>
<sequence length="559" mass="62179">MGGIRTTVKPALKTGPKVKYVIIDYPRDSNEFDGLSPRAISSTTTCPAIPKQAAKVSEVSSLLGKAGITGFGKAIQFLDSLGSSMTNLTSIVGTSGMSRKENTISILAFEVANTIVKGANLMQSLSEDNVRHLKEVVLPSKGVQTLISRDMDELLRIAAADKRIGSKVTQQKHFKRQAQEDMEQLMTLVQSTAELCYELHMLDRLEQDYQHRLKGDGSNAARRGDSLAILRADVKMQEKFVSSLKKKSLWSKTFEEVVQKLVDIVHFLHLEIHEAFGSADDEPVESSRRNHKKLGPSGISLHYASIITQINTLVSLSRSSSVPQHMRDTLYQGLPSSVKSALRSKLQLVELTIPQIKTEMKKTLEWLVPIASNTTKALHSFGWVGEWANSEFGERWKHGGQTGILRIETLHHADKAETEACIFKLVVWLQHLISQSGASDNGMPSTPVKTLNQKTNLLSRHTPNGSSPVLTDEDKEMLQDVSKSNLRLRMSRSQNYASRNAMLSKQHRLSKSSRDFLSSKTRKDPFPVWSLLSRPIDFDNDRIKLLDVIDGVDTIKGSN</sequence>
<dbReference type="Gramene" id="ONH90417">
    <property type="protein sequence ID" value="ONH90417"/>
    <property type="gene ID" value="PRUPE_8G052600"/>
</dbReference>
<dbReference type="Gramene" id="ONH90419">
    <property type="protein sequence ID" value="ONH90419"/>
    <property type="gene ID" value="PRUPE_8G052600"/>
</dbReference>
<gene>
    <name evidence="4" type="ORF">PRUPE_8G052600</name>
</gene>
<evidence type="ECO:0000313" key="4">
    <source>
        <dbReference type="EMBL" id="ONH90419.1"/>
    </source>
</evidence>
<dbReference type="AlphaFoldDB" id="A0A251MVV8"/>
<evidence type="ECO:0000259" key="3">
    <source>
        <dbReference type="Pfam" id="PF11961"/>
    </source>
</evidence>
<dbReference type="InterPro" id="IPR045021">
    <property type="entry name" value="PSI1/2/3"/>
</dbReference>